<gene>
    <name evidence="1" type="primary">Necator_chrII.g5088</name>
    <name evidence="1" type="ORF">RB195_017296</name>
</gene>
<name>A0ABR1C4L3_NECAM</name>
<evidence type="ECO:0000313" key="2">
    <source>
        <dbReference type="Proteomes" id="UP001303046"/>
    </source>
</evidence>
<reference evidence="1 2" key="1">
    <citation type="submission" date="2023-08" db="EMBL/GenBank/DDBJ databases">
        <title>A Necator americanus chromosomal reference genome.</title>
        <authorList>
            <person name="Ilik V."/>
            <person name="Petrzelkova K.J."/>
            <person name="Pardy F."/>
            <person name="Fuh T."/>
            <person name="Niatou-Singa F.S."/>
            <person name="Gouil Q."/>
            <person name="Baker L."/>
            <person name="Ritchie M.E."/>
            <person name="Jex A.R."/>
            <person name="Gazzola D."/>
            <person name="Li H."/>
            <person name="Toshio Fujiwara R."/>
            <person name="Zhan B."/>
            <person name="Aroian R.V."/>
            <person name="Pafco B."/>
            <person name="Schwarz E.M."/>
        </authorList>
    </citation>
    <scope>NUCLEOTIDE SEQUENCE [LARGE SCALE GENOMIC DNA]</scope>
    <source>
        <strain evidence="1 2">Aroian</strain>
        <tissue evidence="1">Whole animal</tissue>
    </source>
</reference>
<protein>
    <submittedName>
        <fullName evidence="1">Uncharacterized protein</fullName>
    </submittedName>
</protein>
<organism evidence="1 2">
    <name type="scientific">Necator americanus</name>
    <name type="common">Human hookworm</name>
    <dbReference type="NCBI Taxonomy" id="51031"/>
    <lineage>
        <taxon>Eukaryota</taxon>
        <taxon>Metazoa</taxon>
        <taxon>Ecdysozoa</taxon>
        <taxon>Nematoda</taxon>
        <taxon>Chromadorea</taxon>
        <taxon>Rhabditida</taxon>
        <taxon>Rhabditina</taxon>
        <taxon>Rhabditomorpha</taxon>
        <taxon>Strongyloidea</taxon>
        <taxon>Ancylostomatidae</taxon>
        <taxon>Bunostominae</taxon>
        <taxon>Necator</taxon>
    </lineage>
</organism>
<dbReference type="EMBL" id="JAVFWL010000002">
    <property type="protein sequence ID" value="KAK6733462.1"/>
    <property type="molecule type" value="Genomic_DNA"/>
</dbReference>
<proteinExistence type="predicted"/>
<comment type="caution">
    <text evidence="1">The sequence shown here is derived from an EMBL/GenBank/DDBJ whole genome shotgun (WGS) entry which is preliminary data.</text>
</comment>
<accession>A0ABR1C4L3</accession>
<sequence length="134" mass="15593">MFSRFMSTVGEVLESYPDITRPHLDPPALTVLHPFQRCTRLSHSRRRDSLVVSQQPLRHSVSLFNTTVLPALTYASETWAFRKQEENAVPMSATKKWKSCLKEEKTSMMHIHIRMNDWRRLAVAVDEDYCSIKS</sequence>
<evidence type="ECO:0000313" key="1">
    <source>
        <dbReference type="EMBL" id="KAK6733462.1"/>
    </source>
</evidence>
<keyword evidence="2" id="KW-1185">Reference proteome</keyword>
<dbReference type="Proteomes" id="UP001303046">
    <property type="component" value="Unassembled WGS sequence"/>
</dbReference>